<dbReference type="PANTHER" id="PTHR37299:SF1">
    <property type="entry name" value="STAGE 0 SPORULATION PROTEIN A HOMOLOG"/>
    <property type="match status" value="1"/>
</dbReference>
<comment type="function">
    <text evidence="2">May play the central regulatory role in sporulation. It may be an element of the effector pathway responsible for the activation of sporulation genes in response to nutritional stress. Spo0A may act in concert with spo0H (a sigma factor) to control the expression of some genes that are critical to the sporulation process.</text>
</comment>
<reference evidence="6 7" key="1">
    <citation type="submission" date="2019-09" db="EMBL/GenBank/DDBJ databases">
        <authorList>
            <person name="Valk L.C."/>
        </authorList>
    </citation>
    <scope>NUCLEOTIDE SEQUENCE [LARGE SCALE GENOMIC DNA]</scope>
    <source>
        <strain evidence="6">GalUA</strain>
    </source>
</reference>
<dbReference type="RefSeq" id="WP_151145979.1">
    <property type="nucleotide sequence ID" value="NZ_WAGX01000005.1"/>
</dbReference>
<dbReference type="Gene3D" id="2.40.50.1020">
    <property type="entry name" value="LytTr DNA-binding domain"/>
    <property type="match status" value="1"/>
</dbReference>
<evidence type="ECO:0000313" key="7">
    <source>
        <dbReference type="Proteomes" id="UP000461768"/>
    </source>
</evidence>
<keyword evidence="3" id="KW-0597">Phosphoprotein</keyword>
<evidence type="ECO:0000259" key="5">
    <source>
        <dbReference type="PROSITE" id="PS50930"/>
    </source>
</evidence>
<feature type="modified residue" description="4-aspartylphosphate" evidence="3">
    <location>
        <position position="59"/>
    </location>
</feature>
<sequence>MFKIAVCDDEKHFRNTVKEYVGRYLKQKGIAYEIDTFSSGEEFVDQGIEMIQYKIIFLDINMNEFDGIKTAQKIRELSKDVFIVFVTAYVNYTLEGYKVDAVRYLLKNNVNFDDSINECMDAITLKMNYKEVKKEFKFSEGIKKISLNKILYIESNLHKLEFQVMEDKLNIYTLYDTLNNMEKELKDEGFIRVHQSFLVNIKHIKSMKRYEVVLSNHTTLAIPKVRYKSVNAIFISYKGEF</sequence>
<evidence type="ECO:0000256" key="3">
    <source>
        <dbReference type="PROSITE-ProRule" id="PRU00169"/>
    </source>
</evidence>
<dbReference type="AlphaFoldDB" id="A0A7V7UGH1"/>
<protein>
    <recommendedName>
        <fullName evidence="1">Stage 0 sporulation protein A homolog</fullName>
    </recommendedName>
</protein>
<dbReference type="OrthoDB" id="2063459at2"/>
<accession>A0A7V7UGH1</accession>
<feature type="domain" description="HTH LytTR-type" evidence="5">
    <location>
        <begin position="140"/>
        <end position="236"/>
    </location>
</feature>
<evidence type="ECO:0000256" key="1">
    <source>
        <dbReference type="ARBA" id="ARBA00018672"/>
    </source>
</evidence>
<dbReference type="EMBL" id="WAGX01000005">
    <property type="protein sequence ID" value="KAB1438476.1"/>
    <property type="molecule type" value="Genomic_DNA"/>
</dbReference>
<dbReference type="PROSITE" id="PS50930">
    <property type="entry name" value="HTH_LYTTR"/>
    <property type="match status" value="1"/>
</dbReference>
<name>A0A7V7UGH1_9FIRM</name>
<feature type="domain" description="Response regulatory" evidence="4">
    <location>
        <begin position="3"/>
        <end position="122"/>
    </location>
</feature>
<dbReference type="Pfam" id="PF00072">
    <property type="entry name" value="Response_reg"/>
    <property type="match status" value="1"/>
</dbReference>
<evidence type="ECO:0000313" key="6">
    <source>
        <dbReference type="EMBL" id="KAB1438476.1"/>
    </source>
</evidence>
<dbReference type="PANTHER" id="PTHR37299">
    <property type="entry name" value="TRANSCRIPTIONAL REGULATOR-RELATED"/>
    <property type="match status" value="1"/>
</dbReference>
<dbReference type="InterPro" id="IPR046947">
    <property type="entry name" value="LytR-like"/>
</dbReference>
<evidence type="ECO:0000259" key="4">
    <source>
        <dbReference type="PROSITE" id="PS50110"/>
    </source>
</evidence>
<dbReference type="Proteomes" id="UP000461768">
    <property type="component" value="Unassembled WGS sequence"/>
</dbReference>
<dbReference type="SMART" id="SM00850">
    <property type="entry name" value="LytTR"/>
    <property type="match status" value="1"/>
</dbReference>
<dbReference type="InterPro" id="IPR001789">
    <property type="entry name" value="Sig_transdc_resp-reg_receiver"/>
</dbReference>
<dbReference type="SUPFAM" id="SSF52172">
    <property type="entry name" value="CheY-like"/>
    <property type="match status" value="1"/>
</dbReference>
<dbReference type="PROSITE" id="PS50110">
    <property type="entry name" value="RESPONSE_REGULATORY"/>
    <property type="match status" value="1"/>
</dbReference>
<comment type="caution">
    <text evidence="6">The sequence shown here is derived from an EMBL/GenBank/DDBJ whole genome shotgun (WGS) entry which is preliminary data.</text>
</comment>
<proteinExistence type="predicted"/>
<dbReference type="GO" id="GO:0003677">
    <property type="term" value="F:DNA binding"/>
    <property type="evidence" value="ECO:0007669"/>
    <property type="project" value="InterPro"/>
</dbReference>
<dbReference type="InterPro" id="IPR011006">
    <property type="entry name" value="CheY-like_superfamily"/>
</dbReference>
<dbReference type="GO" id="GO:0000156">
    <property type="term" value="F:phosphorelay response regulator activity"/>
    <property type="evidence" value="ECO:0007669"/>
    <property type="project" value="InterPro"/>
</dbReference>
<gene>
    <name evidence="6" type="ORF">F7O84_13125</name>
</gene>
<keyword evidence="7" id="KW-1185">Reference proteome</keyword>
<dbReference type="InterPro" id="IPR007492">
    <property type="entry name" value="LytTR_DNA-bd_dom"/>
</dbReference>
<dbReference type="Gene3D" id="3.40.50.2300">
    <property type="match status" value="1"/>
</dbReference>
<organism evidence="6 7">
    <name type="scientific">Candidatus Galacturonatibacter soehngenii</name>
    <dbReference type="NCBI Taxonomy" id="2307010"/>
    <lineage>
        <taxon>Bacteria</taxon>
        <taxon>Bacillati</taxon>
        <taxon>Bacillota</taxon>
        <taxon>Clostridia</taxon>
        <taxon>Lachnospirales</taxon>
        <taxon>Lachnospiraceae</taxon>
        <taxon>Candidatus Galacturonatibacter</taxon>
    </lineage>
</organism>
<dbReference type="SMART" id="SM00448">
    <property type="entry name" value="REC"/>
    <property type="match status" value="1"/>
</dbReference>
<reference evidence="6 7" key="2">
    <citation type="submission" date="2020-02" db="EMBL/GenBank/DDBJ databases">
        <title>Candidatus Galacturonibacter soehngenii shows hetero-acetogenic catabolism of galacturonic acid but lacks a canonical carbon monoxide dehydrogenase/acetyl-CoA synthase complex.</title>
        <authorList>
            <person name="Diender M."/>
            <person name="Stouten G.R."/>
            <person name="Petersen J.F."/>
            <person name="Nielsen P.H."/>
            <person name="Dueholm M.S."/>
            <person name="Pronk J.T."/>
            <person name="Van Loosdrecht M.C.M."/>
        </authorList>
    </citation>
    <scope>NUCLEOTIDE SEQUENCE [LARGE SCALE GENOMIC DNA]</scope>
    <source>
        <strain evidence="6">GalUA</strain>
    </source>
</reference>
<evidence type="ECO:0000256" key="2">
    <source>
        <dbReference type="ARBA" id="ARBA00024867"/>
    </source>
</evidence>
<dbReference type="Pfam" id="PF04397">
    <property type="entry name" value="LytTR"/>
    <property type="match status" value="1"/>
</dbReference>